<dbReference type="EMBL" id="JARAKH010000008">
    <property type="protein sequence ID" value="KAK8401819.1"/>
    <property type="molecule type" value="Genomic_DNA"/>
</dbReference>
<sequence length="96" mass="10479">MGVVKDQGREEDHVEGKMRKVTGWALRRAASYFNRALRARGLAGCRLSHGGGTCEHLYRDCGVEAAVRFGCERTVPPSPRPAIGLTVKGREALTRA</sequence>
<reference evidence="1 2" key="1">
    <citation type="submission" date="2023-03" db="EMBL/GenBank/DDBJ databases">
        <title>High-quality genome of Scylla paramamosain provides insights in environmental adaptation.</title>
        <authorList>
            <person name="Zhang L."/>
        </authorList>
    </citation>
    <scope>NUCLEOTIDE SEQUENCE [LARGE SCALE GENOMIC DNA]</scope>
    <source>
        <strain evidence="1">LZ_2023a</strain>
        <tissue evidence="1">Muscle</tissue>
    </source>
</reference>
<comment type="caution">
    <text evidence="1">The sequence shown here is derived from an EMBL/GenBank/DDBJ whole genome shotgun (WGS) entry which is preliminary data.</text>
</comment>
<evidence type="ECO:0000313" key="1">
    <source>
        <dbReference type="EMBL" id="KAK8401819.1"/>
    </source>
</evidence>
<proteinExistence type="predicted"/>
<evidence type="ECO:0000313" key="2">
    <source>
        <dbReference type="Proteomes" id="UP001487740"/>
    </source>
</evidence>
<dbReference type="AlphaFoldDB" id="A0AAW0UNV1"/>
<dbReference type="Proteomes" id="UP001487740">
    <property type="component" value="Unassembled WGS sequence"/>
</dbReference>
<accession>A0AAW0UNV1</accession>
<organism evidence="1 2">
    <name type="scientific">Scylla paramamosain</name>
    <name type="common">Mud crab</name>
    <dbReference type="NCBI Taxonomy" id="85552"/>
    <lineage>
        <taxon>Eukaryota</taxon>
        <taxon>Metazoa</taxon>
        <taxon>Ecdysozoa</taxon>
        <taxon>Arthropoda</taxon>
        <taxon>Crustacea</taxon>
        <taxon>Multicrustacea</taxon>
        <taxon>Malacostraca</taxon>
        <taxon>Eumalacostraca</taxon>
        <taxon>Eucarida</taxon>
        <taxon>Decapoda</taxon>
        <taxon>Pleocyemata</taxon>
        <taxon>Brachyura</taxon>
        <taxon>Eubrachyura</taxon>
        <taxon>Portunoidea</taxon>
        <taxon>Portunidae</taxon>
        <taxon>Portuninae</taxon>
        <taxon>Scylla</taxon>
    </lineage>
</organism>
<gene>
    <name evidence="1" type="ORF">O3P69_001132</name>
</gene>
<protein>
    <submittedName>
        <fullName evidence="1">Uncharacterized protein</fullName>
    </submittedName>
</protein>
<name>A0AAW0UNV1_SCYPA</name>
<keyword evidence="2" id="KW-1185">Reference proteome</keyword>